<dbReference type="Proteomes" id="UP000054477">
    <property type="component" value="Unassembled WGS sequence"/>
</dbReference>
<evidence type="ECO:0000313" key="1">
    <source>
        <dbReference type="EMBL" id="KIK09811.1"/>
    </source>
</evidence>
<sequence length="126" mass="14734">EWKIAAQLCDILKVLKDATTFFSCATPHLAKVIPTMDLIDREFTTNSLDKAYEPAICVALNIAKKTLNRYYTKTDQSEVYHIAMILHPHHKLAYFKNNRWTDTWINTVKDIVHAEFDWKYSDLDVE</sequence>
<dbReference type="InterPro" id="IPR012337">
    <property type="entry name" value="RNaseH-like_sf"/>
</dbReference>
<evidence type="ECO:0000313" key="2">
    <source>
        <dbReference type="Proteomes" id="UP000054477"/>
    </source>
</evidence>
<accession>A0A0C9XXU2</accession>
<keyword evidence="2" id="KW-1185">Reference proteome</keyword>
<dbReference type="EMBL" id="KN838537">
    <property type="protein sequence ID" value="KIK09811.1"/>
    <property type="molecule type" value="Genomic_DNA"/>
</dbReference>
<dbReference type="OrthoDB" id="3359487at2759"/>
<dbReference type="HOGENOM" id="CLU_167272_0_0_1"/>
<evidence type="ECO:0008006" key="3">
    <source>
        <dbReference type="Google" id="ProtNLM"/>
    </source>
</evidence>
<protein>
    <recommendedName>
        <fullName evidence="3">hAT-like transposase RNase-H fold domain-containing protein</fullName>
    </recommendedName>
</protein>
<organism evidence="1 2">
    <name type="scientific">Laccaria amethystina LaAM-08-1</name>
    <dbReference type="NCBI Taxonomy" id="1095629"/>
    <lineage>
        <taxon>Eukaryota</taxon>
        <taxon>Fungi</taxon>
        <taxon>Dikarya</taxon>
        <taxon>Basidiomycota</taxon>
        <taxon>Agaricomycotina</taxon>
        <taxon>Agaricomycetes</taxon>
        <taxon>Agaricomycetidae</taxon>
        <taxon>Agaricales</taxon>
        <taxon>Agaricineae</taxon>
        <taxon>Hydnangiaceae</taxon>
        <taxon>Laccaria</taxon>
    </lineage>
</organism>
<feature type="non-terminal residue" evidence="1">
    <location>
        <position position="1"/>
    </location>
</feature>
<name>A0A0C9XXU2_9AGAR</name>
<gene>
    <name evidence="1" type="ORF">K443DRAFT_73249</name>
</gene>
<proteinExistence type="predicted"/>
<dbReference type="AlphaFoldDB" id="A0A0C9XXU2"/>
<feature type="non-terminal residue" evidence="1">
    <location>
        <position position="126"/>
    </location>
</feature>
<dbReference type="SUPFAM" id="SSF53098">
    <property type="entry name" value="Ribonuclease H-like"/>
    <property type="match status" value="1"/>
</dbReference>
<reference evidence="2" key="2">
    <citation type="submission" date="2015-01" db="EMBL/GenBank/DDBJ databases">
        <title>Evolutionary Origins and Diversification of the Mycorrhizal Mutualists.</title>
        <authorList>
            <consortium name="DOE Joint Genome Institute"/>
            <consortium name="Mycorrhizal Genomics Consortium"/>
            <person name="Kohler A."/>
            <person name="Kuo A."/>
            <person name="Nagy L.G."/>
            <person name="Floudas D."/>
            <person name="Copeland A."/>
            <person name="Barry K.W."/>
            <person name="Cichocki N."/>
            <person name="Veneault-Fourrey C."/>
            <person name="LaButti K."/>
            <person name="Lindquist E.A."/>
            <person name="Lipzen A."/>
            <person name="Lundell T."/>
            <person name="Morin E."/>
            <person name="Murat C."/>
            <person name="Riley R."/>
            <person name="Ohm R."/>
            <person name="Sun H."/>
            <person name="Tunlid A."/>
            <person name="Henrissat B."/>
            <person name="Grigoriev I.V."/>
            <person name="Hibbett D.S."/>
            <person name="Martin F."/>
        </authorList>
    </citation>
    <scope>NUCLEOTIDE SEQUENCE [LARGE SCALE GENOMIC DNA]</scope>
    <source>
        <strain evidence="2">LaAM-08-1</strain>
    </source>
</reference>
<reference evidence="1 2" key="1">
    <citation type="submission" date="2014-04" db="EMBL/GenBank/DDBJ databases">
        <authorList>
            <consortium name="DOE Joint Genome Institute"/>
            <person name="Kuo A."/>
            <person name="Kohler A."/>
            <person name="Nagy L.G."/>
            <person name="Floudas D."/>
            <person name="Copeland A."/>
            <person name="Barry K.W."/>
            <person name="Cichocki N."/>
            <person name="Veneault-Fourrey C."/>
            <person name="LaButti K."/>
            <person name="Lindquist E.A."/>
            <person name="Lipzen A."/>
            <person name="Lundell T."/>
            <person name="Morin E."/>
            <person name="Murat C."/>
            <person name="Sun H."/>
            <person name="Tunlid A."/>
            <person name="Henrissat B."/>
            <person name="Grigoriev I.V."/>
            <person name="Hibbett D.S."/>
            <person name="Martin F."/>
            <person name="Nordberg H.P."/>
            <person name="Cantor M.N."/>
            <person name="Hua S.X."/>
        </authorList>
    </citation>
    <scope>NUCLEOTIDE SEQUENCE [LARGE SCALE GENOMIC DNA]</scope>
    <source>
        <strain evidence="1 2">LaAM-08-1</strain>
    </source>
</reference>